<protein>
    <recommendedName>
        <fullName evidence="5">HTH tetR-type domain-containing protein</fullName>
    </recommendedName>
</protein>
<dbReference type="GO" id="GO:0000976">
    <property type="term" value="F:transcription cis-regulatory region binding"/>
    <property type="evidence" value="ECO:0007669"/>
    <property type="project" value="TreeGrafter"/>
</dbReference>
<evidence type="ECO:0000256" key="2">
    <source>
        <dbReference type="ARBA" id="ARBA00023125"/>
    </source>
</evidence>
<reference evidence="6" key="1">
    <citation type="submission" date="2014-04" db="EMBL/GenBank/DDBJ databases">
        <title>In planta biocontrol of soil-borne Fusarium wilt of banana through a plant endophytic bacterium, Burkholderia cenocepacia 869T2.</title>
        <authorList>
            <person name="Ho Y.-N."/>
            <person name="Chiang H.-M."/>
            <person name="Chao C.-P."/>
            <person name="Su C.-C."/>
            <person name="Hsu H.-F."/>
            <person name="Guo C.-T."/>
            <person name="Hsieh J.-L."/>
            <person name="Huang C.-C."/>
        </authorList>
    </citation>
    <scope>NUCLEOTIDE SEQUENCE [LARGE SCALE GENOMIC DNA]</scope>
    <source>
        <strain evidence="6">869T2</strain>
    </source>
</reference>
<dbReference type="PROSITE" id="PS50977">
    <property type="entry name" value="HTH_TETR_2"/>
    <property type="match status" value="1"/>
</dbReference>
<dbReference type="PANTHER" id="PTHR30055:SF234">
    <property type="entry name" value="HTH-TYPE TRANSCRIPTIONAL REGULATOR BETI"/>
    <property type="match status" value="1"/>
</dbReference>
<evidence type="ECO:0000313" key="6">
    <source>
        <dbReference type="EMBL" id="KEA60067.1"/>
    </source>
</evidence>
<dbReference type="PANTHER" id="PTHR30055">
    <property type="entry name" value="HTH-TYPE TRANSCRIPTIONAL REGULATOR RUTR"/>
    <property type="match status" value="1"/>
</dbReference>
<dbReference type="InterPro" id="IPR001647">
    <property type="entry name" value="HTH_TetR"/>
</dbReference>
<dbReference type="Pfam" id="PF17918">
    <property type="entry name" value="TetR_C_15"/>
    <property type="match status" value="1"/>
</dbReference>
<feature type="DNA-binding region" description="H-T-H motif" evidence="4">
    <location>
        <begin position="58"/>
        <end position="77"/>
    </location>
</feature>
<evidence type="ECO:0000256" key="3">
    <source>
        <dbReference type="ARBA" id="ARBA00023163"/>
    </source>
</evidence>
<feature type="domain" description="HTH tetR-type" evidence="5">
    <location>
        <begin position="35"/>
        <end position="95"/>
    </location>
</feature>
<keyword evidence="1" id="KW-0805">Transcription regulation</keyword>
<dbReference type="InterPro" id="IPR050109">
    <property type="entry name" value="HTH-type_TetR-like_transc_reg"/>
</dbReference>
<dbReference type="InterPro" id="IPR009057">
    <property type="entry name" value="Homeodomain-like_sf"/>
</dbReference>
<dbReference type="Gene3D" id="1.10.357.10">
    <property type="entry name" value="Tetracycline Repressor, domain 2"/>
    <property type="match status" value="1"/>
</dbReference>
<proteinExistence type="predicted"/>
<accession>A0A071MGS8</accession>
<dbReference type="EMBL" id="JJOA01000007">
    <property type="protein sequence ID" value="KEA60067.1"/>
    <property type="molecule type" value="Genomic_DNA"/>
</dbReference>
<dbReference type="InterPro" id="IPR041669">
    <property type="entry name" value="TetR_C_15"/>
</dbReference>
<dbReference type="GO" id="GO:0003700">
    <property type="term" value="F:DNA-binding transcription factor activity"/>
    <property type="evidence" value="ECO:0007669"/>
    <property type="project" value="TreeGrafter"/>
</dbReference>
<dbReference type="OrthoDB" id="9816320at2"/>
<dbReference type="AlphaFoldDB" id="A0A071MGS8"/>
<evidence type="ECO:0000256" key="1">
    <source>
        <dbReference type="ARBA" id="ARBA00023015"/>
    </source>
</evidence>
<dbReference type="SUPFAM" id="SSF46689">
    <property type="entry name" value="Homeodomain-like"/>
    <property type="match status" value="1"/>
</dbReference>
<comment type="caution">
    <text evidence="6">The sequence shown here is derived from an EMBL/GenBank/DDBJ whole genome shotgun (WGS) entry which is preliminary data.</text>
</comment>
<gene>
    <name evidence="6" type="ORF">DT99_08240</name>
</gene>
<name>A0A071MGS8_9BURK</name>
<dbReference type="Pfam" id="PF00440">
    <property type="entry name" value="TetR_N"/>
    <property type="match status" value="1"/>
</dbReference>
<sequence length="225" mass="24612">MGEDDSVEPIGSEVVIRAEGGARQARRPPTQSRGRARVEAILDAAGAIVAAEGLAGLTMHGIARRAQTSIGSLYHFFPDRNSVVQALVDRHEAGIREINDELAKVSREVWRSLSAADAIARLMMPYVEYLRRHKDFFPLMHDRQPDANAAGFIQGVGRILDARLPKTRPAVRGRYAAMLHAIAAGTLNIAFVQDPGRLPLYLNEVVRVMSAYLADIECSSNKSLS</sequence>
<keyword evidence="2 4" id="KW-0238">DNA-binding</keyword>
<evidence type="ECO:0000256" key="4">
    <source>
        <dbReference type="PROSITE-ProRule" id="PRU00335"/>
    </source>
</evidence>
<organism evidence="6">
    <name type="scientific">Burkholderia cenocepacia</name>
    <dbReference type="NCBI Taxonomy" id="95486"/>
    <lineage>
        <taxon>Bacteria</taxon>
        <taxon>Pseudomonadati</taxon>
        <taxon>Pseudomonadota</taxon>
        <taxon>Betaproteobacteria</taxon>
        <taxon>Burkholderiales</taxon>
        <taxon>Burkholderiaceae</taxon>
        <taxon>Burkholderia</taxon>
        <taxon>Burkholderia cepacia complex</taxon>
    </lineage>
</organism>
<evidence type="ECO:0000259" key="5">
    <source>
        <dbReference type="PROSITE" id="PS50977"/>
    </source>
</evidence>
<keyword evidence="3" id="KW-0804">Transcription</keyword>